<comment type="caution">
    <text evidence="1">The sequence shown here is derived from an EMBL/GenBank/DDBJ whole genome shotgun (WGS) entry which is preliminary data.</text>
</comment>
<gene>
    <name evidence="1" type="ORF">M5K25_021893</name>
</gene>
<dbReference type="EMBL" id="JANQDX010000017">
    <property type="protein sequence ID" value="KAL0907479.1"/>
    <property type="molecule type" value="Genomic_DNA"/>
</dbReference>
<proteinExistence type="predicted"/>
<dbReference type="AlphaFoldDB" id="A0ABD0U5F3"/>
<evidence type="ECO:0000313" key="1">
    <source>
        <dbReference type="EMBL" id="KAL0907479.1"/>
    </source>
</evidence>
<organism evidence="1 2">
    <name type="scientific">Dendrobium thyrsiflorum</name>
    <name type="common">Pinecone-like raceme dendrobium</name>
    <name type="synonym">Orchid</name>
    <dbReference type="NCBI Taxonomy" id="117978"/>
    <lineage>
        <taxon>Eukaryota</taxon>
        <taxon>Viridiplantae</taxon>
        <taxon>Streptophyta</taxon>
        <taxon>Embryophyta</taxon>
        <taxon>Tracheophyta</taxon>
        <taxon>Spermatophyta</taxon>
        <taxon>Magnoliopsida</taxon>
        <taxon>Liliopsida</taxon>
        <taxon>Asparagales</taxon>
        <taxon>Orchidaceae</taxon>
        <taxon>Epidendroideae</taxon>
        <taxon>Malaxideae</taxon>
        <taxon>Dendrobiinae</taxon>
        <taxon>Dendrobium</taxon>
    </lineage>
</organism>
<name>A0ABD0U5F3_DENTH</name>
<evidence type="ECO:0000313" key="2">
    <source>
        <dbReference type="Proteomes" id="UP001552299"/>
    </source>
</evidence>
<accession>A0ABD0U5F3</accession>
<protein>
    <submittedName>
        <fullName evidence="1">Uncharacterized protein</fullName>
    </submittedName>
</protein>
<dbReference type="Proteomes" id="UP001552299">
    <property type="component" value="Unassembled WGS sequence"/>
</dbReference>
<sequence length="102" mass="12093">MSNSGYSGDSLCWPLKEKHNIKCCRDEDAQVDEWLETGCEMSIYMKRKVEVLGLTYVKRGRDRPKKTWFENIRNDLSLLDLNENLTFNRAQWRKRIHVADPT</sequence>
<reference evidence="1 2" key="1">
    <citation type="journal article" date="2024" name="Plant Biotechnol. J.">
        <title>Dendrobium thyrsiflorum genome and its molecular insights into genes involved in important horticultural traits.</title>
        <authorList>
            <person name="Chen B."/>
            <person name="Wang J.Y."/>
            <person name="Zheng P.J."/>
            <person name="Li K.L."/>
            <person name="Liang Y.M."/>
            <person name="Chen X.F."/>
            <person name="Zhang C."/>
            <person name="Zhao X."/>
            <person name="He X."/>
            <person name="Zhang G.Q."/>
            <person name="Liu Z.J."/>
            <person name="Xu Q."/>
        </authorList>
    </citation>
    <scope>NUCLEOTIDE SEQUENCE [LARGE SCALE GENOMIC DNA]</scope>
    <source>
        <strain evidence="1">GZMU011</strain>
    </source>
</reference>
<keyword evidence="2" id="KW-1185">Reference proteome</keyword>